<organism evidence="1 2">
    <name type="scientific">Pseudoponticoccus marisrubri</name>
    <dbReference type="NCBI Taxonomy" id="1685382"/>
    <lineage>
        <taxon>Bacteria</taxon>
        <taxon>Pseudomonadati</taxon>
        <taxon>Pseudomonadota</taxon>
        <taxon>Alphaproteobacteria</taxon>
        <taxon>Rhodobacterales</taxon>
        <taxon>Roseobacteraceae</taxon>
        <taxon>Pseudoponticoccus</taxon>
    </lineage>
</organism>
<accession>A0A0W7WEN8</accession>
<protein>
    <recommendedName>
        <fullName evidence="3">Lipoprotein</fullName>
    </recommendedName>
</protein>
<sequence>MRALAVLALVALALPGCDRVRNAFDFGSSADPVFDGERYRGQARSEARNRQSFIASASPVSNSLEGAVLAAEHEGIKHCIQYYGTSDIDWEVGPDTPRDALRIDGDTLTLVGTCKDP</sequence>
<evidence type="ECO:0000313" key="2">
    <source>
        <dbReference type="Proteomes" id="UP000054396"/>
    </source>
</evidence>
<gene>
    <name evidence="1" type="ORF">AVJ23_19340</name>
</gene>
<evidence type="ECO:0000313" key="1">
    <source>
        <dbReference type="EMBL" id="KUF09082.1"/>
    </source>
</evidence>
<dbReference type="EMBL" id="LPXO01000017">
    <property type="protein sequence ID" value="KUF09082.1"/>
    <property type="molecule type" value="Genomic_DNA"/>
</dbReference>
<reference evidence="1 2" key="1">
    <citation type="submission" date="2015-12" db="EMBL/GenBank/DDBJ databases">
        <authorList>
            <person name="Shamseldin A."/>
            <person name="Moawad H."/>
            <person name="Abd El-Rahim W.M."/>
            <person name="Sadowsky M.J."/>
        </authorList>
    </citation>
    <scope>NUCLEOTIDE SEQUENCE [LARGE SCALE GENOMIC DNA]</scope>
    <source>
        <strain evidence="1 2">SJ5A-1</strain>
    </source>
</reference>
<dbReference type="Proteomes" id="UP000054396">
    <property type="component" value="Unassembled WGS sequence"/>
</dbReference>
<keyword evidence="2" id="KW-1185">Reference proteome</keyword>
<dbReference type="AlphaFoldDB" id="A0A0W7WEN8"/>
<dbReference type="OrthoDB" id="7659281at2"/>
<dbReference type="STRING" id="1685382.AVJ23_19340"/>
<evidence type="ECO:0008006" key="3">
    <source>
        <dbReference type="Google" id="ProtNLM"/>
    </source>
</evidence>
<proteinExistence type="predicted"/>
<dbReference type="RefSeq" id="WP_058863879.1">
    <property type="nucleotide sequence ID" value="NZ_LPXO01000017.1"/>
</dbReference>
<comment type="caution">
    <text evidence="1">The sequence shown here is derived from an EMBL/GenBank/DDBJ whole genome shotgun (WGS) entry which is preliminary data.</text>
</comment>
<name>A0A0W7WEN8_9RHOB</name>